<evidence type="ECO:0000313" key="6">
    <source>
        <dbReference type="Proteomes" id="UP000269154"/>
    </source>
</evidence>
<name>A0A3N6QB81_9CYAN</name>
<dbReference type="SMART" id="SM00342">
    <property type="entry name" value="HTH_ARAC"/>
    <property type="match status" value="1"/>
</dbReference>
<feature type="domain" description="HTH araC/xylS-type" evidence="4">
    <location>
        <begin position="201"/>
        <end position="299"/>
    </location>
</feature>
<keyword evidence="3" id="KW-0804">Transcription</keyword>
<sequence length="308" mass="35288">MILQSNVIPQSSKIPDQPESRKLLISSKQNNWQGILLQRLYYSAAESKFSLPAIPEELLIIHLDYPCHIERSLKGKYDRGRIVPGDITVVPSGELSQWHIQGNPDLLYIYLAPSLMEKVANEVVEVDAQRIELVDRFTLRDPFIRQVGLLLLGELESGGVAGRLYAESLAYSLTVHLVREYSTMSLEVNEYRGGLSKYRLRQAIEYINEHLDRDLKLTRIAAVVGMSQYHFSRLFKQSMGITPYQYVIHQRVELAKKLLKQQNISITEIAFQCGFSHQSHLTKIFHQLTGTTPKQYKNQVISCPVEYL</sequence>
<keyword evidence="1" id="KW-0805">Transcription regulation</keyword>
<dbReference type="Gene3D" id="1.10.10.60">
    <property type="entry name" value="Homeodomain-like"/>
    <property type="match status" value="2"/>
</dbReference>
<dbReference type="GO" id="GO:0043565">
    <property type="term" value="F:sequence-specific DNA binding"/>
    <property type="evidence" value="ECO:0007669"/>
    <property type="project" value="InterPro"/>
</dbReference>
<reference evidence="5 6" key="1">
    <citation type="journal article" date="2018" name="ACS Chem. Biol.">
        <title>Ketoreductase domain dysfunction expands chemodiversity: malyngamide biosynthesis in the cyanobacterium Okeania hirsuta.</title>
        <authorList>
            <person name="Moss N.A."/>
            <person name="Leao T."/>
            <person name="Rankin M."/>
            <person name="McCullough T.M."/>
            <person name="Qu P."/>
            <person name="Korobeynikov A."/>
            <person name="Smith J.L."/>
            <person name="Gerwick L."/>
            <person name="Gerwick W.H."/>
        </authorList>
    </citation>
    <scope>NUCLEOTIDE SEQUENCE [LARGE SCALE GENOMIC DNA]</scope>
    <source>
        <strain evidence="5 6">PAB10Feb10-1</strain>
    </source>
</reference>
<accession>A0A3N6QB81</accession>
<evidence type="ECO:0000313" key="5">
    <source>
        <dbReference type="EMBL" id="RQH30281.1"/>
    </source>
</evidence>
<evidence type="ECO:0000256" key="2">
    <source>
        <dbReference type="ARBA" id="ARBA00023125"/>
    </source>
</evidence>
<evidence type="ECO:0000259" key="4">
    <source>
        <dbReference type="PROSITE" id="PS01124"/>
    </source>
</evidence>
<dbReference type="GO" id="GO:0003700">
    <property type="term" value="F:DNA-binding transcription factor activity"/>
    <property type="evidence" value="ECO:0007669"/>
    <property type="project" value="InterPro"/>
</dbReference>
<keyword evidence="2" id="KW-0238">DNA-binding</keyword>
<dbReference type="Proteomes" id="UP000269154">
    <property type="component" value="Unassembled WGS sequence"/>
</dbReference>
<dbReference type="PANTHER" id="PTHR46796">
    <property type="entry name" value="HTH-TYPE TRANSCRIPTIONAL ACTIVATOR RHAS-RELATED"/>
    <property type="match status" value="1"/>
</dbReference>
<dbReference type="RefSeq" id="WP_124146412.1">
    <property type="nucleotide sequence ID" value="NZ_CAWOKI010000158.1"/>
</dbReference>
<dbReference type="InterPro" id="IPR009057">
    <property type="entry name" value="Homeodomain-like_sf"/>
</dbReference>
<dbReference type="AlphaFoldDB" id="A0A3N6QB81"/>
<protein>
    <submittedName>
        <fullName evidence="5">AraC family transcriptional regulator</fullName>
    </submittedName>
</protein>
<dbReference type="PROSITE" id="PS01124">
    <property type="entry name" value="HTH_ARAC_FAMILY_2"/>
    <property type="match status" value="1"/>
</dbReference>
<evidence type="ECO:0000256" key="1">
    <source>
        <dbReference type="ARBA" id="ARBA00023015"/>
    </source>
</evidence>
<dbReference type="EMBL" id="RCBY01000179">
    <property type="protein sequence ID" value="RQH30281.1"/>
    <property type="molecule type" value="Genomic_DNA"/>
</dbReference>
<dbReference type="InterPro" id="IPR018060">
    <property type="entry name" value="HTH_AraC"/>
</dbReference>
<dbReference type="PANTHER" id="PTHR46796:SF6">
    <property type="entry name" value="ARAC SUBFAMILY"/>
    <property type="match status" value="1"/>
</dbReference>
<dbReference type="InterPro" id="IPR050204">
    <property type="entry name" value="AraC_XylS_family_regulators"/>
</dbReference>
<gene>
    <name evidence="5" type="ORF">D5R40_23995</name>
</gene>
<evidence type="ECO:0000256" key="3">
    <source>
        <dbReference type="ARBA" id="ARBA00023163"/>
    </source>
</evidence>
<dbReference type="OrthoDB" id="516574at2"/>
<organism evidence="5 6">
    <name type="scientific">Okeania hirsuta</name>
    <dbReference type="NCBI Taxonomy" id="1458930"/>
    <lineage>
        <taxon>Bacteria</taxon>
        <taxon>Bacillati</taxon>
        <taxon>Cyanobacteriota</taxon>
        <taxon>Cyanophyceae</taxon>
        <taxon>Oscillatoriophycideae</taxon>
        <taxon>Oscillatoriales</taxon>
        <taxon>Microcoleaceae</taxon>
        <taxon>Okeania</taxon>
    </lineage>
</organism>
<dbReference type="Pfam" id="PF12833">
    <property type="entry name" value="HTH_18"/>
    <property type="match status" value="1"/>
</dbReference>
<dbReference type="SUPFAM" id="SSF46689">
    <property type="entry name" value="Homeodomain-like"/>
    <property type="match status" value="2"/>
</dbReference>
<comment type="caution">
    <text evidence="5">The sequence shown here is derived from an EMBL/GenBank/DDBJ whole genome shotgun (WGS) entry which is preliminary data.</text>
</comment>
<keyword evidence="6" id="KW-1185">Reference proteome</keyword>
<proteinExistence type="predicted"/>